<name>A0A9Q0F078_9ROSI</name>
<evidence type="ECO:0000313" key="3">
    <source>
        <dbReference type="Proteomes" id="UP001141552"/>
    </source>
</evidence>
<evidence type="ECO:0000259" key="1">
    <source>
        <dbReference type="Pfam" id="PF14392"/>
    </source>
</evidence>
<keyword evidence="3" id="KW-1185">Reference proteome</keyword>
<dbReference type="AlphaFoldDB" id="A0A9Q0F078"/>
<accession>A0A9Q0F078</accession>
<protein>
    <recommendedName>
        <fullName evidence="1">Zinc knuckle CX2CX4HX4C domain-containing protein</fullName>
    </recommendedName>
</protein>
<dbReference type="OrthoDB" id="1101386at2759"/>
<proteinExistence type="predicted"/>
<feature type="domain" description="Zinc knuckle CX2CX4HX4C" evidence="1">
    <location>
        <begin position="114"/>
        <end position="159"/>
    </location>
</feature>
<evidence type="ECO:0000313" key="2">
    <source>
        <dbReference type="EMBL" id="KAJ4822633.1"/>
    </source>
</evidence>
<reference evidence="2" key="2">
    <citation type="journal article" date="2023" name="Plants (Basel)">
        <title>Annotation of the Turnera subulata (Passifloraceae) Draft Genome Reveals the S-Locus Evolved after the Divergence of Turneroideae from Passifloroideae in a Stepwise Manner.</title>
        <authorList>
            <person name="Henning P.M."/>
            <person name="Roalson E.H."/>
            <person name="Mir W."/>
            <person name="McCubbin A.G."/>
            <person name="Shore J.S."/>
        </authorList>
    </citation>
    <scope>NUCLEOTIDE SEQUENCE</scope>
    <source>
        <strain evidence="2">F60SS</strain>
    </source>
</reference>
<organism evidence="2 3">
    <name type="scientific">Turnera subulata</name>
    <dbReference type="NCBI Taxonomy" id="218843"/>
    <lineage>
        <taxon>Eukaryota</taxon>
        <taxon>Viridiplantae</taxon>
        <taxon>Streptophyta</taxon>
        <taxon>Embryophyta</taxon>
        <taxon>Tracheophyta</taxon>
        <taxon>Spermatophyta</taxon>
        <taxon>Magnoliopsida</taxon>
        <taxon>eudicotyledons</taxon>
        <taxon>Gunneridae</taxon>
        <taxon>Pentapetalae</taxon>
        <taxon>rosids</taxon>
        <taxon>fabids</taxon>
        <taxon>Malpighiales</taxon>
        <taxon>Passifloraceae</taxon>
        <taxon>Turnera</taxon>
    </lineage>
</organism>
<comment type="caution">
    <text evidence="2">The sequence shown here is derived from an EMBL/GenBank/DDBJ whole genome shotgun (WGS) entry which is preliminary data.</text>
</comment>
<dbReference type="EMBL" id="JAKUCV010007627">
    <property type="protein sequence ID" value="KAJ4822633.1"/>
    <property type="molecule type" value="Genomic_DNA"/>
</dbReference>
<dbReference type="Pfam" id="PF14392">
    <property type="entry name" value="zf-CCHC_4"/>
    <property type="match status" value="1"/>
</dbReference>
<gene>
    <name evidence="2" type="ORF">Tsubulata_047661</name>
</gene>
<sequence length="275" mass="31168">MARPSRLVIDLGVNQGQPDVPDETSLGALVARTYVVGKIFSDRWITLSQIHNQMKEIWYIKGNFRIDDIPSDLLTRAKIAKLGDAFPVFLHYEHSLENVLGWQGFVRARIEFVVNLPLRPRVHVLDSSGKELLVKFKYERLGDFCFRCGMITHATYKCKLPRRLNEEDTVSQPTPDADSIEGCIDDHNTQDCRTPTVAKIVKELYHNTPVHASASKPSWKKLDRTTRVGYRTSAEEWVQAYEGGEYTRDGMGIVEPIPFGDPREPATPPAGYPLK</sequence>
<dbReference type="InterPro" id="IPR025836">
    <property type="entry name" value="Zn_knuckle_CX2CX4HX4C"/>
</dbReference>
<dbReference type="Proteomes" id="UP001141552">
    <property type="component" value="Unassembled WGS sequence"/>
</dbReference>
<reference evidence="2" key="1">
    <citation type="submission" date="2022-02" db="EMBL/GenBank/DDBJ databases">
        <authorList>
            <person name="Henning P.M."/>
            <person name="McCubbin A.G."/>
            <person name="Shore J.S."/>
        </authorList>
    </citation>
    <scope>NUCLEOTIDE SEQUENCE</scope>
    <source>
        <strain evidence="2">F60SS</strain>
        <tissue evidence="2">Leaves</tissue>
    </source>
</reference>